<dbReference type="EMBL" id="LWCA01001961">
    <property type="protein sequence ID" value="OAF64281.1"/>
    <property type="molecule type" value="Genomic_DNA"/>
</dbReference>
<name>A0A177ASB2_9BILA</name>
<protein>
    <submittedName>
        <fullName evidence="1">Uncharacterized protein</fullName>
    </submittedName>
</protein>
<dbReference type="Proteomes" id="UP000078046">
    <property type="component" value="Unassembled WGS sequence"/>
</dbReference>
<evidence type="ECO:0000313" key="2">
    <source>
        <dbReference type="Proteomes" id="UP000078046"/>
    </source>
</evidence>
<comment type="caution">
    <text evidence="1">The sequence shown here is derived from an EMBL/GenBank/DDBJ whole genome shotgun (WGS) entry which is preliminary data.</text>
</comment>
<evidence type="ECO:0000313" key="1">
    <source>
        <dbReference type="EMBL" id="OAF64281.1"/>
    </source>
</evidence>
<proteinExistence type="predicted"/>
<sequence length="481" mass="57896">MQKSDLIILTDMYDNVSTENYFTMQDCKGKNKSIYNGYINLMRIVNYAQEKKLYRGYLTPNENYTIKTSKLHSIVLDSCNDVYRRIKHLEKIINGNNESKLIVFDNFKRYGPLFDIMFYRQAKRNIFIDVNVVNDYAIYQNDYRHNYMTNMVNSDFKKAFKFKHAMENENERHFNNLIPNQEKIEFIKFDTSYTVKARVISDLLFKMKLNKIIIATDDFYKKISNELLNESTSTNYIFNKFVCIYKLLNFETKYESLAKYTYNYLNQICTTKQTLTLLILLKSEIDMTNLMSHVNNLTNCTFYSILFTDQYPNLNSFKLFNFIIQPKIFNVFIPNQKFYRYSYKNDFDRFTNFFKQRDHFQKIKNMNQSFENVNNLFNFNGFENVKYKMEYNDDYFDNSISWYQFFIQKNLMCQLDNSFIQFSQYPFCSQMIQNVYEKFLMKNIYMDNFGDVILKGTVISIIYNVVQSKCNIQSKESCTSQ</sequence>
<organism evidence="1 2">
    <name type="scientific">Intoshia linei</name>
    <dbReference type="NCBI Taxonomy" id="1819745"/>
    <lineage>
        <taxon>Eukaryota</taxon>
        <taxon>Metazoa</taxon>
        <taxon>Spiralia</taxon>
        <taxon>Lophotrochozoa</taxon>
        <taxon>Mesozoa</taxon>
        <taxon>Orthonectida</taxon>
        <taxon>Rhopaluridae</taxon>
        <taxon>Intoshia</taxon>
    </lineage>
</organism>
<feature type="non-terminal residue" evidence="1">
    <location>
        <position position="481"/>
    </location>
</feature>
<reference evidence="1 2" key="1">
    <citation type="submission" date="2016-04" db="EMBL/GenBank/DDBJ databases">
        <title>The genome of Intoshia linei affirms orthonectids as highly simplified spiralians.</title>
        <authorList>
            <person name="Mikhailov K.V."/>
            <person name="Slusarev G.S."/>
            <person name="Nikitin M.A."/>
            <person name="Logacheva M.D."/>
            <person name="Penin A."/>
            <person name="Aleoshin V."/>
            <person name="Panchin Y.V."/>
        </authorList>
    </citation>
    <scope>NUCLEOTIDE SEQUENCE [LARGE SCALE GENOMIC DNA]</scope>
    <source>
        <strain evidence="1">Intl2013</strain>
        <tissue evidence="1">Whole animal</tissue>
    </source>
</reference>
<gene>
    <name evidence="1" type="ORF">A3Q56_08022</name>
</gene>
<keyword evidence="2" id="KW-1185">Reference proteome</keyword>
<accession>A0A177ASB2</accession>
<dbReference type="AlphaFoldDB" id="A0A177ASB2"/>